<accession>A0A1L8WD20</accession>
<organism evidence="1 2">
    <name type="scientific">Enterococcus ratti</name>
    <dbReference type="NCBI Taxonomy" id="150033"/>
    <lineage>
        <taxon>Bacteria</taxon>
        <taxon>Bacillati</taxon>
        <taxon>Bacillota</taxon>
        <taxon>Bacilli</taxon>
        <taxon>Lactobacillales</taxon>
        <taxon>Enterococcaceae</taxon>
        <taxon>Enterococcus</taxon>
    </lineage>
</organism>
<evidence type="ECO:0000313" key="1">
    <source>
        <dbReference type="EMBL" id="OJG78906.1"/>
    </source>
</evidence>
<gene>
    <name evidence="1" type="ORF">RV14_GL001074</name>
</gene>
<evidence type="ECO:0000313" key="2">
    <source>
        <dbReference type="Proteomes" id="UP000182152"/>
    </source>
</evidence>
<keyword evidence="2" id="KW-1185">Reference proteome</keyword>
<reference evidence="1 2" key="1">
    <citation type="submission" date="2014-12" db="EMBL/GenBank/DDBJ databases">
        <title>Draft genome sequences of 29 type strains of Enterococci.</title>
        <authorList>
            <person name="Zhong Z."/>
            <person name="Sun Z."/>
            <person name="Liu W."/>
            <person name="Zhang W."/>
            <person name="Zhang H."/>
        </authorList>
    </citation>
    <scope>NUCLEOTIDE SEQUENCE [LARGE SCALE GENOMIC DNA]</scope>
    <source>
        <strain evidence="1 2">DSM 15687</strain>
    </source>
</reference>
<comment type="caution">
    <text evidence="1">The sequence shown here is derived from an EMBL/GenBank/DDBJ whole genome shotgun (WGS) entry which is preliminary data.</text>
</comment>
<protein>
    <submittedName>
        <fullName evidence="1">Uncharacterized protein</fullName>
    </submittedName>
</protein>
<name>A0A1L8WD20_9ENTE</name>
<dbReference type="RefSeq" id="WP_167359852.1">
    <property type="nucleotide sequence ID" value="NZ_JXLB01000021.1"/>
</dbReference>
<dbReference type="AlphaFoldDB" id="A0A1L8WD20"/>
<dbReference type="STRING" id="150033.RV14_GL001074"/>
<sequence length="58" mass="7151">MELLEKETFNYECYDKLIEPVHYAFFKEEDYHHYKAVLAFLAYQNQVWVLRVPRLVPI</sequence>
<proteinExistence type="predicted"/>
<dbReference type="Proteomes" id="UP000182152">
    <property type="component" value="Unassembled WGS sequence"/>
</dbReference>
<dbReference type="EMBL" id="JXLB01000021">
    <property type="protein sequence ID" value="OJG78906.1"/>
    <property type="molecule type" value="Genomic_DNA"/>
</dbReference>